<dbReference type="KEGG" id="amuc:Pan181_15090"/>
<evidence type="ECO:0000259" key="13">
    <source>
        <dbReference type="Pfam" id="PF14842"/>
    </source>
</evidence>
<evidence type="ECO:0000259" key="11">
    <source>
        <dbReference type="Pfam" id="PF01706"/>
    </source>
</evidence>
<dbReference type="InterPro" id="IPR023087">
    <property type="entry name" value="Flg_Motor_Flig_C"/>
</dbReference>
<evidence type="ECO:0000256" key="8">
    <source>
        <dbReference type="ARBA" id="ARBA00023136"/>
    </source>
</evidence>
<dbReference type="InterPro" id="IPR032779">
    <property type="entry name" value="FliG_M"/>
</dbReference>
<feature type="domain" description="Flagellar motor switch protein FliG middle" evidence="12">
    <location>
        <begin position="128"/>
        <end position="196"/>
    </location>
</feature>
<keyword evidence="14" id="KW-0966">Cell projection</keyword>
<dbReference type="EMBL" id="CP036278">
    <property type="protein sequence ID" value="QDU55320.1"/>
    <property type="molecule type" value="Genomic_DNA"/>
</dbReference>
<keyword evidence="14" id="KW-0969">Cilium</keyword>
<dbReference type="Pfam" id="PF14842">
    <property type="entry name" value="FliG_N"/>
    <property type="match status" value="1"/>
</dbReference>
<dbReference type="Pfam" id="PF14841">
    <property type="entry name" value="FliG_M"/>
    <property type="match status" value="1"/>
</dbReference>
<dbReference type="GO" id="GO:0005886">
    <property type="term" value="C:plasma membrane"/>
    <property type="evidence" value="ECO:0007669"/>
    <property type="project" value="UniProtKB-SubCell"/>
</dbReference>
<protein>
    <recommendedName>
        <fullName evidence="4">Flagellar motor switch protein FliG</fullName>
    </recommendedName>
</protein>
<evidence type="ECO:0000313" key="14">
    <source>
        <dbReference type="EMBL" id="QDU55320.1"/>
    </source>
</evidence>
<keyword evidence="5" id="KW-1003">Cell membrane</keyword>
<feature type="compositionally biased region" description="Pro residues" evidence="10">
    <location>
        <begin position="286"/>
        <end position="295"/>
    </location>
</feature>
<keyword evidence="9" id="KW-0975">Bacterial flagellum</keyword>
<dbReference type="OrthoDB" id="9780302at2"/>
<dbReference type="PANTHER" id="PTHR30534">
    <property type="entry name" value="FLAGELLAR MOTOR SWITCH PROTEIN FLIG"/>
    <property type="match status" value="1"/>
</dbReference>
<dbReference type="GO" id="GO:0009425">
    <property type="term" value="C:bacterial-type flagellum basal body"/>
    <property type="evidence" value="ECO:0007669"/>
    <property type="project" value="UniProtKB-SubCell"/>
</dbReference>
<dbReference type="GO" id="GO:0071973">
    <property type="term" value="P:bacterial-type flagellum-dependent cell motility"/>
    <property type="evidence" value="ECO:0007669"/>
    <property type="project" value="InterPro"/>
</dbReference>
<gene>
    <name evidence="14" type="primary">fliG_1</name>
    <name evidence="14" type="ORF">Pan181_15090</name>
</gene>
<evidence type="ECO:0000256" key="4">
    <source>
        <dbReference type="ARBA" id="ARBA00021870"/>
    </source>
</evidence>
<keyword evidence="8" id="KW-0472">Membrane</keyword>
<evidence type="ECO:0000256" key="2">
    <source>
        <dbReference type="ARBA" id="ARBA00004413"/>
    </source>
</evidence>
<evidence type="ECO:0000256" key="1">
    <source>
        <dbReference type="ARBA" id="ARBA00004117"/>
    </source>
</evidence>
<keyword evidence="15" id="KW-1185">Reference proteome</keyword>
<evidence type="ECO:0000259" key="12">
    <source>
        <dbReference type="Pfam" id="PF14841"/>
    </source>
</evidence>
<accession>A0A518AKS3</accession>
<organism evidence="14 15">
    <name type="scientific">Aeoliella mucimassa</name>
    <dbReference type="NCBI Taxonomy" id="2527972"/>
    <lineage>
        <taxon>Bacteria</taxon>
        <taxon>Pseudomonadati</taxon>
        <taxon>Planctomycetota</taxon>
        <taxon>Planctomycetia</taxon>
        <taxon>Pirellulales</taxon>
        <taxon>Lacipirellulaceae</taxon>
        <taxon>Aeoliella</taxon>
    </lineage>
</organism>
<comment type="subcellular location">
    <subcellularLocation>
        <location evidence="1">Bacterial flagellum basal body</location>
    </subcellularLocation>
    <subcellularLocation>
        <location evidence="2">Cell membrane</location>
        <topology evidence="2">Peripheral membrane protein</topology>
        <orientation evidence="2">Cytoplasmic side</orientation>
    </subcellularLocation>
</comment>
<keyword evidence="7" id="KW-0283">Flagellar rotation</keyword>
<sequence length="402" mass="44411">MQTQLTPMLRKAAILMRSLDAESAAVLLAQLSTEEARTLRQAMRELQEFDTDEQEELRSVLRPSHAVASAPQDTGVELSLTSSNATTYESQYEPHYESAPMPMQPATEEWAVDTNQPFGWLERGDLPSLASMLEREHLSTVAVVLSHLSPDCASLVLAALPPSRRSAALERLADLGESDRESLEVIERELAEWISVQKAERRRRADRMRSIQAILQHSSRHTSRSVMADIARHNEALAAEIGPITSEKREQSTAPKPVNRVAAQLAALGRAKQPEFASPRASEPRPVAPPVPQPAPEPVAAPVAVKPPQPQYNFNRIVELNCDQLADLFRRCPSERVVMALAGATEQVCDHVIKQLPKSIGKELRRRMHTLSAVRLSDFADAQQEVATVASKLFVERVTTSA</sequence>
<feature type="domain" description="Flagellar motor switch protein FliG C-terminal" evidence="11">
    <location>
        <begin position="312"/>
        <end position="393"/>
    </location>
</feature>
<feature type="region of interest" description="Disordered" evidence="10">
    <location>
        <begin position="271"/>
        <end position="295"/>
    </location>
</feature>
<dbReference type="GO" id="GO:0003774">
    <property type="term" value="F:cytoskeletal motor activity"/>
    <property type="evidence" value="ECO:0007669"/>
    <property type="project" value="InterPro"/>
</dbReference>
<dbReference type="InterPro" id="IPR028263">
    <property type="entry name" value="FliG_N"/>
</dbReference>
<dbReference type="PRINTS" id="PR00954">
    <property type="entry name" value="FLGMOTORFLIG"/>
</dbReference>
<name>A0A518AKS3_9BACT</name>
<dbReference type="SUPFAM" id="SSF48029">
    <property type="entry name" value="FliG"/>
    <property type="match status" value="3"/>
</dbReference>
<keyword evidence="6" id="KW-0145">Chemotaxis</keyword>
<feature type="domain" description="Flagellar motor switch protein FliG N-terminal" evidence="13">
    <location>
        <begin position="9"/>
        <end position="57"/>
    </location>
</feature>
<dbReference type="InterPro" id="IPR011002">
    <property type="entry name" value="FliG_a-hlx"/>
</dbReference>
<dbReference type="AlphaFoldDB" id="A0A518AKS3"/>
<dbReference type="InterPro" id="IPR000090">
    <property type="entry name" value="Flg_Motor_Flig"/>
</dbReference>
<dbReference type="GO" id="GO:0006935">
    <property type="term" value="P:chemotaxis"/>
    <property type="evidence" value="ECO:0007669"/>
    <property type="project" value="UniProtKB-KW"/>
</dbReference>
<evidence type="ECO:0000256" key="3">
    <source>
        <dbReference type="ARBA" id="ARBA00010299"/>
    </source>
</evidence>
<evidence type="ECO:0000256" key="10">
    <source>
        <dbReference type="SAM" id="MobiDB-lite"/>
    </source>
</evidence>
<dbReference type="Gene3D" id="1.10.220.30">
    <property type="match status" value="3"/>
</dbReference>
<evidence type="ECO:0000256" key="7">
    <source>
        <dbReference type="ARBA" id="ARBA00022779"/>
    </source>
</evidence>
<dbReference type="Proteomes" id="UP000315750">
    <property type="component" value="Chromosome"/>
</dbReference>
<dbReference type="Pfam" id="PF01706">
    <property type="entry name" value="FliG_C"/>
    <property type="match status" value="1"/>
</dbReference>
<reference evidence="14 15" key="1">
    <citation type="submission" date="2019-02" db="EMBL/GenBank/DDBJ databases">
        <title>Deep-cultivation of Planctomycetes and their phenomic and genomic characterization uncovers novel biology.</title>
        <authorList>
            <person name="Wiegand S."/>
            <person name="Jogler M."/>
            <person name="Boedeker C."/>
            <person name="Pinto D."/>
            <person name="Vollmers J."/>
            <person name="Rivas-Marin E."/>
            <person name="Kohn T."/>
            <person name="Peeters S.H."/>
            <person name="Heuer A."/>
            <person name="Rast P."/>
            <person name="Oberbeckmann S."/>
            <person name="Bunk B."/>
            <person name="Jeske O."/>
            <person name="Meyerdierks A."/>
            <person name="Storesund J.E."/>
            <person name="Kallscheuer N."/>
            <person name="Luecker S."/>
            <person name="Lage O.M."/>
            <person name="Pohl T."/>
            <person name="Merkel B.J."/>
            <person name="Hornburger P."/>
            <person name="Mueller R.-W."/>
            <person name="Bruemmer F."/>
            <person name="Labrenz M."/>
            <person name="Spormann A.M."/>
            <person name="Op den Camp H."/>
            <person name="Overmann J."/>
            <person name="Amann R."/>
            <person name="Jetten M.S.M."/>
            <person name="Mascher T."/>
            <person name="Medema M.H."/>
            <person name="Devos D.P."/>
            <person name="Kaster A.-K."/>
            <person name="Ovreas L."/>
            <person name="Rohde M."/>
            <person name="Galperin M.Y."/>
            <person name="Jogler C."/>
        </authorList>
    </citation>
    <scope>NUCLEOTIDE SEQUENCE [LARGE SCALE GENOMIC DNA]</scope>
    <source>
        <strain evidence="14 15">Pan181</strain>
    </source>
</reference>
<evidence type="ECO:0000313" key="15">
    <source>
        <dbReference type="Proteomes" id="UP000315750"/>
    </source>
</evidence>
<evidence type="ECO:0000256" key="5">
    <source>
        <dbReference type="ARBA" id="ARBA00022475"/>
    </source>
</evidence>
<proteinExistence type="inferred from homology"/>
<comment type="similarity">
    <text evidence="3">Belongs to the FliG family.</text>
</comment>
<evidence type="ECO:0000256" key="6">
    <source>
        <dbReference type="ARBA" id="ARBA00022500"/>
    </source>
</evidence>
<keyword evidence="14" id="KW-0282">Flagellum</keyword>
<evidence type="ECO:0000256" key="9">
    <source>
        <dbReference type="ARBA" id="ARBA00023143"/>
    </source>
</evidence>
<dbReference type="PANTHER" id="PTHR30534:SF0">
    <property type="entry name" value="FLAGELLAR MOTOR SWITCH PROTEIN FLIG"/>
    <property type="match status" value="1"/>
</dbReference>